<feature type="region of interest" description="Disordered" evidence="1">
    <location>
        <begin position="1"/>
        <end position="23"/>
    </location>
</feature>
<comment type="caution">
    <text evidence="2">The sequence shown here is derived from an EMBL/GenBank/DDBJ whole genome shotgun (WGS) entry which is preliminary data.</text>
</comment>
<name>A0ABX0MGP9_9BURK</name>
<evidence type="ECO:0000256" key="1">
    <source>
        <dbReference type="SAM" id="MobiDB-lite"/>
    </source>
</evidence>
<evidence type="ECO:0000313" key="3">
    <source>
        <dbReference type="Proteomes" id="UP000819052"/>
    </source>
</evidence>
<dbReference type="Proteomes" id="UP000819052">
    <property type="component" value="Unassembled WGS sequence"/>
</dbReference>
<gene>
    <name evidence="2" type="ORF">F1609_25190</name>
</gene>
<reference evidence="2 3" key="1">
    <citation type="submission" date="2019-09" db="EMBL/GenBank/DDBJ databases">
        <title>Taxonomy of Antarctic Massilia spp.: description of Massilia rubra sp. nov., Massilia aquatica sp. nov., Massilia mucilaginosa sp. nov., Massilia frigida sp. nov. isolated from streams, lakes and regoliths.</title>
        <authorList>
            <person name="Holochova P."/>
            <person name="Sedlacek I."/>
            <person name="Kralova S."/>
            <person name="Maslanova I."/>
            <person name="Busse H.-J."/>
            <person name="Stankova E."/>
            <person name="Vrbovska V."/>
            <person name="Kovarovic V."/>
            <person name="Bartak M."/>
            <person name="Svec P."/>
            <person name="Pantucek R."/>
        </authorList>
    </citation>
    <scope>NUCLEOTIDE SEQUENCE [LARGE SCALE GENOMIC DNA]</scope>
    <source>
        <strain evidence="2 3">CCM 8693</strain>
    </source>
</reference>
<proteinExistence type="predicted"/>
<sequence length="73" mass="8194">MSEDFQRQRSEPQDSEAARARTDFRTRDVVNQAIAAIPSVGVQQAAEFLAAMNVPSEIAIRTLIYKGTRRDEL</sequence>
<keyword evidence="3" id="KW-1185">Reference proteome</keyword>
<protein>
    <submittedName>
        <fullName evidence="2">Uncharacterized protein</fullName>
    </submittedName>
</protein>
<dbReference type="RefSeq" id="WP_167079412.1">
    <property type="nucleotide sequence ID" value="NZ_VVIW01000019.1"/>
</dbReference>
<evidence type="ECO:0000313" key="2">
    <source>
        <dbReference type="EMBL" id="NHZ43442.1"/>
    </source>
</evidence>
<organism evidence="2 3">
    <name type="scientific">Massilia aquatica</name>
    <dbReference type="NCBI Taxonomy" id="2609000"/>
    <lineage>
        <taxon>Bacteria</taxon>
        <taxon>Pseudomonadati</taxon>
        <taxon>Pseudomonadota</taxon>
        <taxon>Betaproteobacteria</taxon>
        <taxon>Burkholderiales</taxon>
        <taxon>Oxalobacteraceae</taxon>
        <taxon>Telluria group</taxon>
        <taxon>Massilia</taxon>
    </lineage>
</organism>
<dbReference type="EMBL" id="VVIW01000019">
    <property type="protein sequence ID" value="NHZ43442.1"/>
    <property type="molecule type" value="Genomic_DNA"/>
</dbReference>
<accession>A0ABX0MGP9</accession>